<dbReference type="Proteomes" id="UP001144352">
    <property type="component" value="Unassembled WGS sequence"/>
</dbReference>
<sequence length="93" mass="10565">MNTTTNSIEIPEPAAIRVWVEKRTVFLELTDGRIIGFPADRFKILSRATDEQLQNVALRLNGYALRWEELDEDITVPGIVAGNFQLPYMKEAS</sequence>
<protein>
    <recommendedName>
        <fullName evidence="3">DUF2442 domain-containing protein</fullName>
    </recommendedName>
</protein>
<name>A0A9W6G0H3_9BACT</name>
<proteinExistence type="predicted"/>
<accession>A0A9W6G0H3</accession>
<evidence type="ECO:0000313" key="2">
    <source>
        <dbReference type="Proteomes" id="UP001144352"/>
    </source>
</evidence>
<dbReference type="InterPro" id="IPR018841">
    <property type="entry name" value="DUF2442"/>
</dbReference>
<dbReference type="EMBL" id="BSDS01000001">
    <property type="protein sequence ID" value="GLI38123.1"/>
    <property type="molecule type" value="Genomic_DNA"/>
</dbReference>
<dbReference type="RefSeq" id="WP_214186122.1">
    <property type="nucleotide sequence ID" value="NZ_BSDS01000001.1"/>
</dbReference>
<reference evidence="1" key="1">
    <citation type="submission" date="2022-12" db="EMBL/GenBank/DDBJ databases">
        <title>Reference genome sequencing for broad-spectrum identification of bacterial and archaeal isolates by mass spectrometry.</title>
        <authorList>
            <person name="Sekiguchi Y."/>
            <person name="Tourlousse D.M."/>
        </authorList>
    </citation>
    <scope>NUCLEOTIDE SEQUENCE</scope>
    <source>
        <strain evidence="1">H2</strain>
    </source>
</reference>
<organism evidence="1 2">
    <name type="scientific">Geobacter hydrogenophilus</name>
    <dbReference type="NCBI Taxonomy" id="40983"/>
    <lineage>
        <taxon>Bacteria</taxon>
        <taxon>Pseudomonadati</taxon>
        <taxon>Thermodesulfobacteriota</taxon>
        <taxon>Desulfuromonadia</taxon>
        <taxon>Geobacterales</taxon>
        <taxon>Geobacteraceae</taxon>
        <taxon>Geobacter</taxon>
    </lineage>
</organism>
<gene>
    <name evidence="1" type="ORF">GHYDROH2_16240</name>
</gene>
<keyword evidence="2" id="KW-1185">Reference proteome</keyword>
<evidence type="ECO:0008006" key="3">
    <source>
        <dbReference type="Google" id="ProtNLM"/>
    </source>
</evidence>
<dbReference type="AlphaFoldDB" id="A0A9W6G0H3"/>
<dbReference type="Pfam" id="PF10387">
    <property type="entry name" value="DUF2442"/>
    <property type="match status" value="1"/>
</dbReference>
<comment type="caution">
    <text evidence="1">The sequence shown here is derived from an EMBL/GenBank/DDBJ whole genome shotgun (WGS) entry which is preliminary data.</text>
</comment>
<dbReference type="Gene3D" id="3.30.2020.40">
    <property type="entry name" value="Uncharacterised protein PF10387, DUF2442"/>
    <property type="match status" value="1"/>
</dbReference>
<evidence type="ECO:0000313" key="1">
    <source>
        <dbReference type="EMBL" id="GLI38123.1"/>
    </source>
</evidence>